<accession>A0AAE3GE78</accession>
<dbReference type="Pfam" id="PF14030">
    <property type="entry name" value="DUF4245"/>
    <property type="match status" value="1"/>
</dbReference>
<keyword evidence="2" id="KW-1185">Reference proteome</keyword>
<dbReference type="AlphaFoldDB" id="A0AAE3GE78"/>
<name>A0AAE3GE78_9PSEU</name>
<evidence type="ECO:0000313" key="2">
    <source>
        <dbReference type="Proteomes" id="UP001206128"/>
    </source>
</evidence>
<gene>
    <name evidence="1" type="ORF">LX83_002532</name>
</gene>
<evidence type="ECO:0000313" key="1">
    <source>
        <dbReference type="EMBL" id="MCP2165674.1"/>
    </source>
</evidence>
<dbReference type="EMBL" id="JAMTCK010000005">
    <property type="protein sequence ID" value="MCP2165674.1"/>
    <property type="molecule type" value="Genomic_DNA"/>
</dbReference>
<reference evidence="1" key="1">
    <citation type="submission" date="2022-06" db="EMBL/GenBank/DDBJ databases">
        <title>Genomic Encyclopedia of Archaeal and Bacterial Type Strains, Phase II (KMG-II): from individual species to whole genera.</title>
        <authorList>
            <person name="Goeker M."/>
        </authorList>
    </citation>
    <scope>NUCLEOTIDE SEQUENCE</scope>
    <source>
        <strain evidence="1">DSM 43935</strain>
    </source>
</reference>
<protein>
    <recommendedName>
        <fullName evidence="3">DUF4245 domain-containing protein</fullName>
    </recommendedName>
</protein>
<organism evidence="1 2">
    <name type="scientific">Goodfellowiella coeruleoviolacea</name>
    <dbReference type="NCBI Taxonomy" id="334858"/>
    <lineage>
        <taxon>Bacteria</taxon>
        <taxon>Bacillati</taxon>
        <taxon>Actinomycetota</taxon>
        <taxon>Actinomycetes</taxon>
        <taxon>Pseudonocardiales</taxon>
        <taxon>Pseudonocardiaceae</taxon>
        <taxon>Goodfellowiella</taxon>
    </lineage>
</organism>
<evidence type="ECO:0008006" key="3">
    <source>
        <dbReference type="Google" id="ProtNLM"/>
    </source>
</evidence>
<dbReference type="InterPro" id="IPR025339">
    <property type="entry name" value="DUF4245"/>
</dbReference>
<sequence length="182" mass="18831">MVLSLVVLGVLVVVLGGISRGCSFSPGGPSVDSAAGPTVDQDVALHRAAGLVDFPVREPQLPAGWRANSSDTVTTAAGATSVQVGWLTAQGRYLRLAQSSAEVVDLVRLEADLAADAQPSAGPTMEVDGQVWTEYPGRQDERSWVTDLAGVRLLITGNGDQDEVRTVAAAVQRAPTLPSISG</sequence>
<proteinExistence type="predicted"/>
<dbReference type="Proteomes" id="UP001206128">
    <property type="component" value="Unassembled WGS sequence"/>
</dbReference>
<comment type="caution">
    <text evidence="1">The sequence shown here is derived from an EMBL/GenBank/DDBJ whole genome shotgun (WGS) entry which is preliminary data.</text>
</comment>